<evidence type="ECO:0000256" key="1">
    <source>
        <dbReference type="ARBA" id="ARBA00009227"/>
    </source>
</evidence>
<dbReference type="PANTHER" id="PTHR11358:SF26">
    <property type="entry name" value="GUANIDINO ACID HYDROLASE, MITOCHONDRIAL"/>
    <property type="match status" value="1"/>
</dbReference>
<dbReference type="Gene3D" id="3.40.800.10">
    <property type="entry name" value="Ureohydrolase domain"/>
    <property type="match status" value="1"/>
</dbReference>
<dbReference type="InterPro" id="IPR023696">
    <property type="entry name" value="Ureohydrolase_dom_sf"/>
</dbReference>
<dbReference type="PROSITE" id="PS51409">
    <property type="entry name" value="ARGINASE_2"/>
    <property type="match status" value="1"/>
</dbReference>
<dbReference type="Pfam" id="PF00491">
    <property type="entry name" value="Arginase"/>
    <property type="match status" value="1"/>
</dbReference>
<evidence type="ECO:0000313" key="5">
    <source>
        <dbReference type="EMBL" id="GAA2780072.1"/>
    </source>
</evidence>
<evidence type="ECO:0000256" key="4">
    <source>
        <dbReference type="RuleBase" id="RU003684"/>
    </source>
</evidence>
<protein>
    <submittedName>
        <fullName evidence="5">Agmatinase</fullName>
    </submittedName>
</protein>
<dbReference type="SUPFAM" id="SSF52768">
    <property type="entry name" value="Arginase/deacetylase"/>
    <property type="match status" value="1"/>
</dbReference>
<dbReference type="InterPro" id="IPR005925">
    <property type="entry name" value="Agmatinase-rel"/>
</dbReference>
<evidence type="ECO:0000313" key="6">
    <source>
        <dbReference type="Proteomes" id="UP001500979"/>
    </source>
</evidence>
<evidence type="ECO:0000256" key="3">
    <source>
        <dbReference type="ARBA" id="ARBA00022801"/>
    </source>
</evidence>
<dbReference type="Proteomes" id="UP001500979">
    <property type="component" value="Unassembled WGS sequence"/>
</dbReference>
<name>A0ABN3V678_9PSEU</name>
<keyword evidence="3 4" id="KW-0378">Hydrolase</keyword>
<dbReference type="NCBIfam" id="TIGR01230">
    <property type="entry name" value="agmatinase"/>
    <property type="match status" value="1"/>
</dbReference>
<dbReference type="PROSITE" id="PS01053">
    <property type="entry name" value="ARGINASE_1"/>
    <property type="match status" value="1"/>
</dbReference>
<dbReference type="EMBL" id="BAAAUX010000005">
    <property type="protein sequence ID" value="GAA2780072.1"/>
    <property type="molecule type" value="Genomic_DNA"/>
</dbReference>
<organism evidence="5 6">
    <name type="scientific">Saccharopolyspora taberi</name>
    <dbReference type="NCBI Taxonomy" id="60895"/>
    <lineage>
        <taxon>Bacteria</taxon>
        <taxon>Bacillati</taxon>
        <taxon>Actinomycetota</taxon>
        <taxon>Actinomycetes</taxon>
        <taxon>Pseudonocardiales</taxon>
        <taxon>Pseudonocardiaceae</taxon>
        <taxon>Saccharopolyspora</taxon>
    </lineage>
</organism>
<reference evidence="5 6" key="1">
    <citation type="journal article" date="2019" name="Int. J. Syst. Evol. Microbiol.">
        <title>The Global Catalogue of Microorganisms (GCM) 10K type strain sequencing project: providing services to taxonomists for standard genome sequencing and annotation.</title>
        <authorList>
            <consortium name="The Broad Institute Genomics Platform"/>
            <consortium name="The Broad Institute Genome Sequencing Center for Infectious Disease"/>
            <person name="Wu L."/>
            <person name="Ma J."/>
        </authorList>
    </citation>
    <scope>NUCLEOTIDE SEQUENCE [LARGE SCALE GENOMIC DNA]</scope>
    <source>
        <strain evidence="5 6">JCM 9383</strain>
    </source>
</reference>
<comment type="caution">
    <text evidence="5">The sequence shown here is derived from an EMBL/GenBank/DDBJ whole genome shotgun (WGS) entry which is preliminary data.</text>
</comment>
<evidence type="ECO:0000256" key="2">
    <source>
        <dbReference type="ARBA" id="ARBA00022723"/>
    </source>
</evidence>
<sequence>MAHGNMPRIGNMHGPDFTYLGVGKADLDDESTYADADAVIIGAPFDGGTGHRSGCRMGPMAIRGCDYLPHDGSRPHLSLRVDPLQDLKIVDVGDVLMPAGNTELSLERIGEAVRKVCAAGAIPVCIGGDHTIALADITGVARHHGWGRVSVVHFDAHADTGDIIHGELVGHGTPMRRLLESGACRGDRFLQLGLRGYWPEPETLEWMARQGMRCFEMAEIVDRGLDDVLTEASRIALDDCDGVFVSVDIDVVDPGMAPGTGTPEPGGFTSRQLLDSVRRLCLELPVVGFEVVEVSPPYDHADITAALGNRVVLEALSAIAARRRGVPVDPARPLLEGR</sequence>
<dbReference type="PANTHER" id="PTHR11358">
    <property type="entry name" value="ARGINASE/AGMATINASE"/>
    <property type="match status" value="1"/>
</dbReference>
<comment type="similarity">
    <text evidence="1">Belongs to the arginase family. Agmatinase subfamily.</text>
</comment>
<dbReference type="InterPro" id="IPR020855">
    <property type="entry name" value="Ureohydrolase_Mn_BS"/>
</dbReference>
<dbReference type="InterPro" id="IPR006035">
    <property type="entry name" value="Ureohydrolase"/>
</dbReference>
<keyword evidence="2" id="KW-0479">Metal-binding</keyword>
<proteinExistence type="inferred from homology"/>
<gene>
    <name evidence="5" type="primary">speB_2</name>
    <name evidence="5" type="ORF">GCM10010470_12320</name>
</gene>
<dbReference type="RefSeq" id="WP_344678421.1">
    <property type="nucleotide sequence ID" value="NZ_BAAAUX010000005.1"/>
</dbReference>
<accession>A0ABN3V678</accession>
<dbReference type="PIRSF" id="PIRSF036979">
    <property type="entry name" value="Arginase"/>
    <property type="match status" value="1"/>
</dbReference>
<dbReference type="PRINTS" id="PR00116">
    <property type="entry name" value="ARGINASE"/>
</dbReference>
<keyword evidence="6" id="KW-1185">Reference proteome</keyword>
<dbReference type="CDD" id="cd09990">
    <property type="entry name" value="Agmatinase-like"/>
    <property type="match status" value="1"/>
</dbReference>